<evidence type="ECO:0000256" key="1">
    <source>
        <dbReference type="SAM" id="SignalP"/>
    </source>
</evidence>
<dbReference type="EMBL" id="JAOVZO020000023">
    <property type="protein sequence ID" value="MDC8016007.1"/>
    <property type="molecule type" value="Genomic_DNA"/>
</dbReference>
<sequence length="492" mass="52435">MKSLSYALSLKRILGFAAVSAAAALAAPLAQAQNFESYYGERPTSDAGQDIKSVNFCPTGGSILVGTRRNGNVTEAQVTRVDNNGVALWQNAYRVAGNAFTTANAVVEVFNAGGFAITGAVGIGAQSIYVLRIRCDGSPLWATVLRNQSTLNRATGWDIIESRNPTSPTIAPELVVVGEEVLPNAIGTTHGRIARLNAAGGLLWSRAYIRAGTLPGLRFRAVTENLNLAGANTDLVIAGSAAAGANWANDRRGLIFRTTGAGAPVCNNTLGRVDPVNEDFYGITALRQPQFNGNNVLVGSTSVNATGAIGEQVYMARFATGNCLAQRQSVWRDPQDNSVAYDVVEEILTTLPVVIGVRATGTISGAVTAGDGFLLDADPGALGPINAQFRYSTQSARHENLQAIDNKKDRFVMLGATQTDWDGVGDPLDFYMVQTDPNGKTQCVRDWQVDWSPVEQPQERFDQTIKEMPASSVDVLVTPTKDEGYCCQLDPN</sequence>
<accession>A0A9X3YQE6</accession>
<reference evidence="2" key="1">
    <citation type="submission" date="2023-02" db="EMBL/GenBank/DDBJ databases">
        <title>Tahibacter soli sp. nov. isolated from soil.</title>
        <authorList>
            <person name="Baek J.H."/>
            <person name="Lee J.K."/>
            <person name="Choi D.G."/>
            <person name="Jeon C.O."/>
        </authorList>
    </citation>
    <scope>NUCLEOTIDE SEQUENCE</scope>
    <source>
        <strain evidence="2">BL</strain>
    </source>
</reference>
<dbReference type="Proteomes" id="UP001139971">
    <property type="component" value="Unassembled WGS sequence"/>
</dbReference>
<evidence type="ECO:0000313" key="2">
    <source>
        <dbReference type="EMBL" id="MDC8016007.1"/>
    </source>
</evidence>
<organism evidence="2 3">
    <name type="scientific">Tahibacter soli</name>
    <dbReference type="NCBI Taxonomy" id="2983605"/>
    <lineage>
        <taxon>Bacteria</taxon>
        <taxon>Pseudomonadati</taxon>
        <taxon>Pseudomonadota</taxon>
        <taxon>Gammaproteobacteria</taxon>
        <taxon>Lysobacterales</taxon>
        <taxon>Rhodanobacteraceae</taxon>
        <taxon>Tahibacter</taxon>
    </lineage>
</organism>
<feature type="signal peptide" evidence="1">
    <location>
        <begin position="1"/>
        <end position="32"/>
    </location>
</feature>
<evidence type="ECO:0000313" key="3">
    <source>
        <dbReference type="Proteomes" id="UP001139971"/>
    </source>
</evidence>
<dbReference type="AlphaFoldDB" id="A0A9X3YQE6"/>
<name>A0A9X3YQE6_9GAMM</name>
<dbReference type="PANTHER" id="PTHR42754:SF1">
    <property type="entry name" value="LIPOPROTEIN"/>
    <property type="match status" value="1"/>
</dbReference>
<comment type="caution">
    <text evidence="2">The sequence shown here is derived from an EMBL/GenBank/DDBJ whole genome shotgun (WGS) entry which is preliminary data.</text>
</comment>
<proteinExistence type="predicted"/>
<keyword evidence="3" id="KW-1185">Reference proteome</keyword>
<protein>
    <submittedName>
        <fullName evidence="2">Uncharacterized protein</fullName>
    </submittedName>
</protein>
<gene>
    <name evidence="2" type="ORF">OD750_026070</name>
</gene>
<dbReference type="RefSeq" id="WP_263543023.1">
    <property type="nucleotide sequence ID" value="NZ_JAOVZO020000023.1"/>
</dbReference>
<dbReference type="PANTHER" id="PTHR42754">
    <property type="entry name" value="ENDOGLUCANASE"/>
    <property type="match status" value="1"/>
</dbReference>
<feature type="chain" id="PRO_5040986511" evidence="1">
    <location>
        <begin position="33"/>
        <end position="492"/>
    </location>
</feature>
<keyword evidence="1" id="KW-0732">Signal</keyword>